<evidence type="ECO:0000313" key="2">
    <source>
        <dbReference type="Proteomes" id="UP000485058"/>
    </source>
</evidence>
<name>A0A6A0A6X9_HAELA</name>
<dbReference type="Proteomes" id="UP000485058">
    <property type="component" value="Unassembled WGS sequence"/>
</dbReference>
<reference evidence="1 2" key="1">
    <citation type="submission" date="2020-02" db="EMBL/GenBank/DDBJ databases">
        <title>Draft genome sequence of Haematococcus lacustris strain NIES-144.</title>
        <authorList>
            <person name="Morimoto D."/>
            <person name="Nakagawa S."/>
            <person name="Yoshida T."/>
            <person name="Sawayama S."/>
        </authorList>
    </citation>
    <scope>NUCLEOTIDE SEQUENCE [LARGE SCALE GENOMIC DNA]</scope>
    <source>
        <strain evidence="1 2">NIES-144</strain>
    </source>
</reference>
<proteinExistence type="predicted"/>
<dbReference type="AlphaFoldDB" id="A0A6A0A6X9"/>
<accession>A0A6A0A6X9</accession>
<keyword evidence="2" id="KW-1185">Reference proteome</keyword>
<evidence type="ECO:0000313" key="1">
    <source>
        <dbReference type="EMBL" id="GFH28306.1"/>
    </source>
</evidence>
<protein>
    <submittedName>
        <fullName evidence="1">PHB domain-containing protein</fullName>
    </submittedName>
</protein>
<feature type="non-terminal residue" evidence="1">
    <location>
        <position position="1"/>
    </location>
</feature>
<organism evidence="1 2">
    <name type="scientific">Haematococcus lacustris</name>
    <name type="common">Green alga</name>
    <name type="synonym">Haematococcus pluvialis</name>
    <dbReference type="NCBI Taxonomy" id="44745"/>
    <lineage>
        <taxon>Eukaryota</taxon>
        <taxon>Viridiplantae</taxon>
        <taxon>Chlorophyta</taxon>
        <taxon>core chlorophytes</taxon>
        <taxon>Chlorophyceae</taxon>
        <taxon>CS clade</taxon>
        <taxon>Chlamydomonadales</taxon>
        <taxon>Haematococcaceae</taxon>
        <taxon>Haematococcus</taxon>
    </lineage>
</organism>
<gene>
    <name evidence="1" type="ORF">HaLaN_26780</name>
</gene>
<comment type="caution">
    <text evidence="1">The sequence shown here is derived from an EMBL/GenBank/DDBJ whole genome shotgun (WGS) entry which is preliminary data.</text>
</comment>
<dbReference type="EMBL" id="BLLF01003824">
    <property type="protein sequence ID" value="GFH28306.1"/>
    <property type="molecule type" value="Genomic_DNA"/>
</dbReference>
<sequence>ALVNDIEPALKVKDAMNEINAARRQRVAALERAEAEKGIARQRQAIVVGLRDSVKEFDNMSGVSSKDVLELMLITQSCTLSSSAWCCQWVRGLCPRPAGTQRSGGPGERSGWGHAGVRHSLRFSLDLACVVYASTARLARQLRKSGTLMPHHHQKAAQRFGPPFGTEGQSASPCSAECAAVAAVSVTVVFPQVRHQVVEQGA</sequence>